<comment type="caution">
    <text evidence="1">The sequence shown here is derived from an EMBL/GenBank/DDBJ whole genome shotgun (WGS) entry which is preliminary data.</text>
</comment>
<evidence type="ECO:0000313" key="2">
    <source>
        <dbReference type="Proteomes" id="UP000016986"/>
    </source>
</evidence>
<evidence type="ECO:0000313" key="1">
    <source>
        <dbReference type="EMBL" id="GAD52462.1"/>
    </source>
</evidence>
<keyword evidence="2" id="KW-1185">Reference proteome</keyword>
<reference evidence="1 2" key="1">
    <citation type="submission" date="2013-09" db="EMBL/GenBank/DDBJ databases">
        <title>Whole genome sequencing of Halarchaeum acidiphilum strain MH1-52-1.</title>
        <authorList>
            <person name="Shimane Y."/>
            <person name="Minegishi H."/>
            <person name="Nishi S."/>
            <person name="Echigo A."/>
            <person name="Shuto A."/>
            <person name="Konishi M."/>
            <person name="Ito T."/>
            <person name="Ohkuma M."/>
            <person name="Ohta Y."/>
            <person name="Nagano Y."/>
            <person name="Tsubouchi T."/>
            <person name="Mori K."/>
            <person name="Usui K."/>
            <person name="Kamekura M."/>
            <person name="Usami R."/>
            <person name="Takaki Y."/>
            <person name="Hatada Y."/>
        </authorList>
    </citation>
    <scope>NUCLEOTIDE SEQUENCE [LARGE SCALE GENOMIC DNA]</scope>
    <source>
        <strain evidence="1 2">JCM 16109</strain>
    </source>
</reference>
<gene>
    <name evidence="1" type="ORF">MBEHAL_1222</name>
</gene>
<dbReference type="AlphaFoldDB" id="U2YUM6"/>
<accession>U2YUM6</accession>
<dbReference type="RefSeq" id="WP_021780089.1">
    <property type="nucleotide sequence ID" value="NZ_BATA01000023.1"/>
</dbReference>
<dbReference type="eggNOG" id="arCOG00428">
    <property type="taxonomic scope" value="Archaea"/>
</dbReference>
<keyword evidence="1" id="KW-0269">Exonuclease</keyword>
<organism evidence="1 2">
    <name type="scientific">Halarchaeum acidiphilum MH1-52-1</name>
    <dbReference type="NCBI Taxonomy" id="1261545"/>
    <lineage>
        <taxon>Archaea</taxon>
        <taxon>Methanobacteriati</taxon>
        <taxon>Methanobacteriota</taxon>
        <taxon>Stenosarchaea group</taxon>
        <taxon>Halobacteria</taxon>
        <taxon>Halobacteriales</taxon>
        <taxon>Halobacteriaceae</taxon>
    </lineage>
</organism>
<dbReference type="OrthoDB" id="157374at2157"/>
<protein>
    <submittedName>
        <fullName evidence="1">Exonuclease RecJ</fullName>
    </submittedName>
</protein>
<sequence>MSTTGRPESSDAAASLAQQLREAAFVRVIARADGDAVAAAGLLARACAATDTPYQVSVAATRGAAAERLFAGEDADVTVALGFDGTPADASIGGETLTSTAFAAARDLHDPDRALALAGVRAAGDVPEGDLAASFERRPGVGLPVADLADGLAHTTLLHADWSGDDRQAGALLAELDLPAELDDDARRRLASRVALDATETAAPRAVGALANVLRPHATPDAPFETAEGYADVLDCLAVGNPGLASALAIGVADRPAALDAWREHASATHVALRTVDPARYSGLVVCEVDAPAWPLARLVRDSRADEPAALVVGTDGAALATTPDGPGARETLAAAVGDDAVAGTAMRARTSETDADALVEGVREVLSE</sequence>
<keyword evidence="1" id="KW-0378">Hydrolase</keyword>
<dbReference type="EMBL" id="BATA01000023">
    <property type="protein sequence ID" value="GAD52462.1"/>
    <property type="molecule type" value="Genomic_DNA"/>
</dbReference>
<dbReference type="GO" id="GO:0004527">
    <property type="term" value="F:exonuclease activity"/>
    <property type="evidence" value="ECO:0007669"/>
    <property type="project" value="UniProtKB-KW"/>
</dbReference>
<keyword evidence="1" id="KW-0540">Nuclease</keyword>
<proteinExistence type="predicted"/>
<dbReference type="Proteomes" id="UP000016986">
    <property type="component" value="Unassembled WGS sequence"/>
</dbReference>
<name>U2YUM6_9EURY</name>